<name>A0A3N4LEU4_9PEZI</name>
<gene>
    <name evidence="2" type="ORF">L211DRAFT_889976</name>
</gene>
<dbReference type="Proteomes" id="UP000267821">
    <property type="component" value="Unassembled WGS sequence"/>
</dbReference>
<proteinExistence type="predicted"/>
<dbReference type="AlphaFoldDB" id="A0A3N4LEU4"/>
<evidence type="ECO:0000256" key="1">
    <source>
        <dbReference type="SAM" id="MobiDB-lite"/>
    </source>
</evidence>
<accession>A0A3N4LEU4</accession>
<dbReference type="InParanoid" id="A0A3N4LEU4"/>
<evidence type="ECO:0000313" key="3">
    <source>
        <dbReference type="Proteomes" id="UP000267821"/>
    </source>
</evidence>
<organism evidence="2 3">
    <name type="scientific">Terfezia boudieri ATCC MYA-4762</name>
    <dbReference type="NCBI Taxonomy" id="1051890"/>
    <lineage>
        <taxon>Eukaryota</taxon>
        <taxon>Fungi</taxon>
        <taxon>Dikarya</taxon>
        <taxon>Ascomycota</taxon>
        <taxon>Pezizomycotina</taxon>
        <taxon>Pezizomycetes</taxon>
        <taxon>Pezizales</taxon>
        <taxon>Pezizaceae</taxon>
        <taxon>Terfezia</taxon>
    </lineage>
</organism>
<protein>
    <submittedName>
        <fullName evidence="2">Uncharacterized protein</fullName>
    </submittedName>
</protein>
<feature type="region of interest" description="Disordered" evidence="1">
    <location>
        <begin position="217"/>
        <end position="243"/>
    </location>
</feature>
<reference evidence="2 3" key="1">
    <citation type="journal article" date="2018" name="Nat. Ecol. Evol.">
        <title>Pezizomycetes genomes reveal the molecular basis of ectomycorrhizal truffle lifestyle.</title>
        <authorList>
            <person name="Murat C."/>
            <person name="Payen T."/>
            <person name="Noel B."/>
            <person name="Kuo A."/>
            <person name="Morin E."/>
            <person name="Chen J."/>
            <person name="Kohler A."/>
            <person name="Krizsan K."/>
            <person name="Balestrini R."/>
            <person name="Da Silva C."/>
            <person name="Montanini B."/>
            <person name="Hainaut M."/>
            <person name="Levati E."/>
            <person name="Barry K.W."/>
            <person name="Belfiori B."/>
            <person name="Cichocki N."/>
            <person name="Clum A."/>
            <person name="Dockter R.B."/>
            <person name="Fauchery L."/>
            <person name="Guy J."/>
            <person name="Iotti M."/>
            <person name="Le Tacon F."/>
            <person name="Lindquist E.A."/>
            <person name="Lipzen A."/>
            <person name="Malagnac F."/>
            <person name="Mello A."/>
            <person name="Molinier V."/>
            <person name="Miyauchi S."/>
            <person name="Poulain J."/>
            <person name="Riccioni C."/>
            <person name="Rubini A."/>
            <person name="Sitrit Y."/>
            <person name="Splivallo R."/>
            <person name="Traeger S."/>
            <person name="Wang M."/>
            <person name="Zifcakova L."/>
            <person name="Wipf D."/>
            <person name="Zambonelli A."/>
            <person name="Paolocci F."/>
            <person name="Nowrousian M."/>
            <person name="Ottonello S."/>
            <person name="Baldrian P."/>
            <person name="Spatafora J.W."/>
            <person name="Henrissat B."/>
            <person name="Nagy L.G."/>
            <person name="Aury J.M."/>
            <person name="Wincker P."/>
            <person name="Grigoriev I.V."/>
            <person name="Bonfante P."/>
            <person name="Martin F.M."/>
        </authorList>
    </citation>
    <scope>NUCLEOTIDE SEQUENCE [LARGE SCALE GENOMIC DNA]</scope>
    <source>
        <strain evidence="2 3">ATCC MYA-4762</strain>
    </source>
</reference>
<sequence>MPFSRDSYLVCSPVSGEVYNLGLSFPSPIALAIAVRMSLWSAGDTGHNLEEFGCYTAKLFCFTLSHQSFKYQDLDICICYAVMRNLPISIGYCFLGSTPDLSRALDPHGAVRLTIARSQALIRFWFAVRITIDASHHPAFRGLYEWWIGLGSTCSMRMGPHAPIHVHAKYMVLCWVYGFGDILHKIMWEWTKDIQIDTSKVGPEGFEIKSRAGELRKQANYANQGEERDKTFSTGSILPMRDE</sequence>
<dbReference type="EMBL" id="ML121561">
    <property type="protein sequence ID" value="RPB21236.1"/>
    <property type="molecule type" value="Genomic_DNA"/>
</dbReference>
<keyword evidence="3" id="KW-1185">Reference proteome</keyword>
<evidence type="ECO:0000313" key="2">
    <source>
        <dbReference type="EMBL" id="RPB21236.1"/>
    </source>
</evidence>